<dbReference type="PANTHER" id="PTHR43364">
    <property type="entry name" value="NADH-SPECIFIC METHYLGLYOXAL REDUCTASE-RELATED"/>
    <property type="match status" value="1"/>
</dbReference>
<accession>A0A192H1N9</accession>
<dbReference type="Pfam" id="PF00248">
    <property type="entry name" value="Aldo_ket_red"/>
    <property type="match status" value="1"/>
</dbReference>
<protein>
    <submittedName>
        <fullName evidence="1">Aldo/keto reductase</fullName>
    </submittedName>
</protein>
<dbReference type="PANTHER" id="PTHR43364:SF1">
    <property type="entry name" value="OXIDOREDUCTASE YDHF"/>
    <property type="match status" value="1"/>
</dbReference>
<sequence length="317" mass="35434">MKLFPLGSSNIMVSNIAAGGMRYASLNLAQMQKLMQVEIDNGINFFDFADVYGGGQSERIFGQALKQSSIKREDLIIQSKVGLTDFGYDFSKEHILNSVDGILRRLQTDYLDVLLLHRPDPLMEPAEISSAFNQLRQSGKVREFGVSNMNTFQIEFLQSALNRPLLVDQVQFSLMHTGMIDFGIHTNMKDSLSIDHDGGLLPYSQKNKITLQAWSPLQYEGPVNGGFINGQWQFHGLITDNPEIPQVNKVLDQIAKIHGVSKTAIATAWILRHPAHIQMIAGTTNPQHLSDILEANEVQLSRQEWYALYLAGGHTLP</sequence>
<dbReference type="PRINTS" id="PR00069">
    <property type="entry name" value="ALDKETRDTASE"/>
</dbReference>
<gene>
    <name evidence="1" type="ORF">AYR53_03195</name>
</gene>
<evidence type="ECO:0000313" key="1">
    <source>
        <dbReference type="EMBL" id="ANK61861.1"/>
    </source>
</evidence>
<dbReference type="CDD" id="cd19092">
    <property type="entry name" value="AKR_BsYcsN_EcYdhF-like"/>
    <property type="match status" value="1"/>
</dbReference>
<dbReference type="InterPro" id="IPR020471">
    <property type="entry name" value="AKR"/>
</dbReference>
<dbReference type="Proteomes" id="UP000078582">
    <property type="component" value="Chromosome"/>
</dbReference>
<dbReference type="InterPro" id="IPR036812">
    <property type="entry name" value="NAD(P)_OxRdtase_dom_sf"/>
</dbReference>
<dbReference type="EMBL" id="CP014873">
    <property type="protein sequence ID" value="ANK61861.1"/>
    <property type="molecule type" value="Genomic_DNA"/>
</dbReference>
<dbReference type="SUPFAM" id="SSF51430">
    <property type="entry name" value="NAD(P)-linked oxidoreductase"/>
    <property type="match status" value="1"/>
</dbReference>
<proteinExistence type="predicted"/>
<evidence type="ECO:0000313" key="2">
    <source>
        <dbReference type="Proteomes" id="UP000078582"/>
    </source>
</evidence>
<dbReference type="RefSeq" id="WP_068279432.1">
    <property type="nucleotide sequence ID" value="NZ_CP014873.1"/>
</dbReference>
<dbReference type="Gene3D" id="3.20.20.100">
    <property type="entry name" value="NADP-dependent oxidoreductase domain"/>
    <property type="match status" value="1"/>
</dbReference>
<name>A0A192H1N9_9LACO</name>
<organism evidence="1 2">
    <name type="scientific">Loigolactobacillus backii</name>
    <dbReference type="NCBI Taxonomy" id="375175"/>
    <lineage>
        <taxon>Bacteria</taxon>
        <taxon>Bacillati</taxon>
        <taxon>Bacillota</taxon>
        <taxon>Bacilli</taxon>
        <taxon>Lactobacillales</taxon>
        <taxon>Lactobacillaceae</taxon>
        <taxon>Loigolactobacillus</taxon>
    </lineage>
</organism>
<dbReference type="OrthoDB" id="9773828at2"/>
<dbReference type="GO" id="GO:0005829">
    <property type="term" value="C:cytosol"/>
    <property type="evidence" value="ECO:0007669"/>
    <property type="project" value="TreeGrafter"/>
</dbReference>
<dbReference type="AlphaFoldDB" id="A0A192H1N9"/>
<dbReference type="GO" id="GO:0016491">
    <property type="term" value="F:oxidoreductase activity"/>
    <property type="evidence" value="ECO:0007669"/>
    <property type="project" value="InterPro"/>
</dbReference>
<dbReference type="GeneID" id="42981245"/>
<dbReference type="InterPro" id="IPR050523">
    <property type="entry name" value="AKR_Detox_Biosynth"/>
</dbReference>
<keyword evidence="2" id="KW-1185">Reference proteome</keyword>
<dbReference type="InterPro" id="IPR023210">
    <property type="entry name" value="NADP_OxRdtase_dom"/>
</dbReference>
<reference evidence="1 2" key="1">
    <citation type="submission" date="2016-03" db="EMBL/GenBank/DDBJ databases">
        <title>Pediococcus and Lactobacillus from brewery environment - whole genome sequencing and assembly.</title>
        <authorList>
            <person name="Behr J."/>
            <person name="Geissler A.J."/>
            <person name="Vogel R.F."/>
        </authorList>
    </citation>
    <scope>NUCLEOTIDE SEQUENCE [LARGE SCALE GENOMIC DNA]</scope>
    <source>
        <strain evidence="1 2">TMW 1.1989</strain>
    </source>
</reference>